<evidence type="ECO:0000313" key="1">
    <source>
        <dbReference type="EMBL" id="KAJ3111323.1"/>
    </source>
</evidence>
<gene>
    <name evidence="1" type="ORF">HK100_002725</name>
</gene>
<evidence type="ECO:0008006" key="3">
    <source>
        <dbReference type="Google" id="ProtNLM"/>
    </source>
</evidence>
<keyword evidence="2" id="KW-1185">Reference proteome</keyword>
<dbReference type="EMBL" id="JADGJH010001642">
    <property type="protein sequence ID" value="KAJ3111323.1"/>
    <property type="molecule type" value="Genomic_DNA"/>
</dbReference>
<sequence length="148" mass="16954">MAGDDDLIILLQLQDFAQSPPTYENSAKQKVLLWVDDHPENNVSLVNMARSVGIKVQQARSTQEALEFLDRNNWQAWDFKVITDMHRIENGNEVKDAGIKFIKELQYRKPPFPVLLYCSWMGNISLWKQEFSAVRLDATSSEAAAKKV</sequence>
<organism evidence="1 2">
    <name type="scientific">Physocladia obscura</name>
    <dbReference type="NCBI Taxonomy" id="109957"/>
    <lineage>
        <taxon>Eukaryota</taxon>
        <taxon>Fungi</taxon>
        <taxon>Fungi incertae sedis</taxon>
        <taxon>Chytridiomycota</taxon>
        <taxon>Chytridiomycota incertae sedis</taxon>
        <taxon>Chytridiomycetes</taxon>
        <taxon>Chytridiales</taxon>
        <taxon>Chytriomycetaceae</taxon>
        <taxon>Physocladia</taxon>
    </lineage>
</organism>
<dbReference type="InterPro" id="IPR011006">
    <property type="entry name" value="CheY-like_superfamily"/>
</dbReference>
<dbReference type="AlphaFoldDB" id="A0AAD5SY54"/>
<accession>A0AAD5SY54</accession>
<dbReference type="Proteomes" id="UP001211907">
    <property type="component" value="Unassembled WGS sequence"/>
</dbReference>
<dbReference type="Gene3D" id="3.40.50.2300">
    <property type="match status" value="1"/>
</dbReference>
<reference evidence="1" key="1">
    <citation type="submission" date="2020-05" db="EMBL/GenBank/DDBJ databases">
        <title>Phylogenomic resolution of chytrid fungi.</title>
        <authorList>
            <person name="Stajich J.E."/>
            <person name="Amses K."/>
            <person name="Simmons R."/>
            <person name="Seto K."/>
            <person name="Myers J."/>
            <person name="Bonds A."/>
            <person name="Quandt C.A."/>
            <person name="Barry K."/>
            <person name="Liu P."/>
            <person name="Grigoriev I."/>
            <person name="Longcore J.E."/>
            <person name="James T.Y."/>
        </authorList>
    </citation>
    <scope>NUCLEOTIDE SEQUENCE</scope>
    <source>
        <strain evidence="1">JEL0513</strain>
    </source>
</reference>
<protein>
    <recommendedName>
        <fullName evidence="3">Response regulatory domain-containing protein</fullName>
    </recommendedName>
</protein>
<comment type="caution">
    <text evidence="1">The sequence shown here is derived from an EMBL/GenBank/DDBJ whole genome shotgun (WGS) entry which is preliminary data.</text>
</comment>
<dbReference type="SUPFAM" id="SSF52172">
    <property type="entry name" value="CheY-like"/>
    <property type="match status" value="1"/>
</dbReference>
<proteinExistence type="predicted"/>
<name>A0AAD5SY54_9FUNG</name>
<evidence type="ECO:0000313" key="2">
    <source>
        <dbReference type="Proteomes" id="UP001211907"/>
    </source>
</evidence>